<proteinExistence type="predicted"/>
<dbReference type="PANTHER" id="PTHR23019">
    <property type="entry name" value="NUCLEAR PORE MEMBRANE GLYCOPROTEIN GP210-RELATED"/>
    <property type="match status" value="1"/>
</dbReference>
<keyword evidence="5" id="KW-1185">Reference proteome</keyword>
<evidence type="ECO:0000313" key="5">
    <source>
        <dbReference type="Proteomes" id="UP000078046"/>
    </source>
</evidence>
<keyword evidence="1" id="KW-0812">Transmembrane</keyword>
<feature type="domain" description="NUP210 Ig-like" evidence="3">
    <location>
        <begin position="58"/>
        <end position="160"/>
    </location>
</feature>
<protein>
    <submittedName>
        <fullName evidence="4">Uncharacterized protein</fullName>
    </submittedName>
</protein>
<reference evidence="4 5" key="1">
    <citation type="submission" date="2016-04" db="EMBL/GenBank/DDBJ databases">
        <title>The genome of Intoshia linei affirms orthonectids as highly simplified spiralians.</title>
        <authorList>
            <person name="Mikhailov K.V."/>
            <person name="Slusarev G.S."/>
            <person name="Nikitin M.A."/>
            <person name="Logacheva M.D."/>
            <person name="Penin A."/>
            <person name="Aleoshin V."/>
            <person name="Panchin Y.V."/>
        </authorList>
    </citation>
    <scope>NUCLEOTIDE SEQUENCE [LARGE SCALE GENOMIC DNA]</scope>
    <source>
        <strain evidence="4">Intl2013</strain>
        <tissue evidence="4">Whole animal</tissue>
    </source>
</reference>
<comment type="caution">
    <text evidence="4">The sequence shown here is derived from an EMBL/GenBank/DDBJ whole genome shotgun (WGS) entry which is preliminary data.</text>
</comment>
<dbReference type="PANTHER" id="PTHR23019:SF0">
    <property type="entry name" value="NUCLEAR PORE MEMBRANE GLYCOPROTEIN 210"/>
    <property type="match status" value="1"/>
</dbReference>
<dbReference type="InterPro" id="IPR055094">
    <property type="entry name" value="NUP210_Ig15"/>
</dbReference>
<name>A0A177AYY9_9BILA</name>
<keyword evidence="1" id="KW-1133">Transmembrane helix</keyword>
<organism evidence="4 5">
    <name type="scientific">Intoshia linei</name>
    <dbReference type="NCBI Taxonomy" id="1819745"/>
    <lineage>
        <taxon>Eukaryota</taxon>
        <taxon>Metazoa</taxon>
        <taxon>Spiralia</taxon>
        <taxon>Lophotrochozoa</taxon>
        <taxon>Mesozoa</taxon>
        <taxon>Orthonectida</taxon>
        <taxon>Rhopaluridae</taxon>
        <taxon>Intoshia</taxon>
    </lineage>
</organism>
<feature type="domain" description="NUP210 Ig-like" evidence="2">
    <location>
        <begin position="1384"/>
        <end position="1452"/>
    </location>
</feature>
<evidence type="ECO:0000313" key="4">
    <source>
        <dbReference type="EMBL" id="OAF67229.1"/>
    </source>
</evidence>
<evidence type="ECO:0000259" key="2">
    <source>
        <dbReference type="Pfam" id="PF22959"/>
    </source>
</evidence>
<evidence type="ECO:0000256" key="1">
    <source>
        <dbReference type="SAM" id="Phobius"/>
    </source>
</evidence>
<dbReference type="GO" id="GO:0005643">
    <property type="term" value="C:nuclear pore"/>
    <property type="evidence" value="ECO:0007669"/>
    <property type="project" value="TreeGrafter"/>
</dbReference>
<feature type="transmembrane region" description="Helical" evidence="1">
    <location>
        <begin position="1859"/>
        <end position="1883"/>
    </location>
</feature>
<dbReference type="Pfam" id="PF22959">
    <property type="entry name" value="Ig_NUP210_15th"/>
    <property type="match status" value="1"/>
</dbReference>
<keyword evidence="1" id="KW-0472">Membrane</keyword>
<dbReference type="InterPro" id="IPR055097">
    <property type="entry name" value="Ig_NUP210_2nd"/>
</dbReference>
<dbReference type="Pfam" id="PF22969">
    <property type="entry name" value="Ig_NUP210_2nd"/>
    <property type="match status" value="1"/>
</dbReference>
<evidence type="ECO:0000259" key="3">
    <source>
        <dbReference type="Pfam" id="PF22969"/>
    </source>
</evidence>
<dbReference type="Proteomes" id="UP000078046">
    <property type="component" value="Unassembled WGS sequence"/>
</dbReference>
<dbReference type="InterPro" id="IPR045197">
    <property type="entry name" value="NUP210-like"/>
</dbReference>
<accession>A0A177AYY9</accession>
<gene>
    <name evidence="4" type="ORF">A3Q56_05047</name>
</gene>
<dbReference type="OrthoDB" id="361283at2759"/>
<dbReference type="EMBL" id="LWCA01000715">
    <property type="protein sequence ID" value="OAF67229.1"/>
    <property type="molecule type" value="Genomic_DNA"/>
</dbReference>
<sequence>MKDSKESFQCSQSAVIFTTKNKPPSRISSVVVAYDPLSKQTLQADVTIDKIHKIYMETTTRHLFLQDTPEKFSIKATDVFGNTFTSLEGIPFRWFIKSKNVNQQVIRILDFTRSSYIASEYIKKAENSGIRTDKVLIVGISSSSATIVAHVDDILYKNSVEPINVKLNIVDKLAFVPDVVYLLIFAIYRPRLKIVKGSKDVTVEQICLKYHYAFSAPTNENEYCTIDNKRCLIITMDDMREDDDVSYNACIIQLRDHELDEGYNEYMPSLNAYTVSRPVSYFIDILNIEGNYLTNGTRYELKLNFYTHNHDLIHISENIVIQFISSNLQITKITPLNKNWDIIQLDTIGIGTTDISVSSLDICDIKTFTGETFDLKRCNIKKRFFFDQSPRQIVIHAKLNIQDNLISFPPNYNKEPYVYHLKVNDYDENDEFKLVPAFSIHFANDTFKDLINYAFMINNDGYFTSNSQVIRGPHNIEQNVIKMVIKAYDDNNYYNNDVVDAVVAKVHGISICQTKRETLIHDTLVVPIGANYIHNGTVQQYTQCHLLDFSFYFDKSLIFEIVKLEPVYGYSDGRCLSLHLKAIGKGEATLFVKLKVPKEWNASNESFDVFQSYETFGKFYSYDLVNIQPNLNKYVIMPFSPVDLVVTGGSLNVENYRYNFSTSHTNHFTINHRYDKLGEKHSLNILCTRETDLPNLVDITLSIGNNFENLMFLTYFDTIDIQITCDHPHSMNVYYPELNRCQTYNEDISYIYVEIINIPKFYLSYYDKKHYKMLTKLSSVHLQHTRFGDTLLDVKDDTLHFTYKNGTIENEYDITGKRYIETTDYFNIEKKVKLYYSKIPSLSSDGKVLNRINLLLDSRYNKKYISLMNGSKIARLCENFNETANLLDLNELDNKIVVSGKMVGVTSINICDCHFYPTRSIFLSVYVYDIKSISISSDPLVELDKDVVINTTFLDTLLQTIPSDALEDVEVELFVKPSGLKIHKRSSGLYILKSFASGEYTVYLKYTKVYDGSIDQSDVEKFIVSNSLNVEVFSKLRVDPQDLILSQMAIFQVKLFDGPKISSRTNFTCFPKNIIQIDDNGLVTTGTATGRVTVEASVYRQFVDTFNISTVSFTIHVIDVLSDLKIYSPLNKIYVNHLQTLEGLYQHEKSNIFALSGLNSNYLEFQWNLSNDNVFFLNSVDSNVQIIKAIKPGKSVVHFSIIINGKTVSTSLDILIVDPFTYVHFITCQNFLMSPASKLMLDVHYDATDVQHSLFRVKPMDIFINRMQQCSNCSLKLKLYDSSYYLVEQEGIEDNYLLFSTLIRKKFKNVEKLANDIKRKTQTKSEFLKNEQNVHDASVISTLIYIRFISFMQIEMDLCDQYGHLLSFRHRHTTTSNFLPDQFSSKLKSVPLGFLINLNILFFDIEGFKFDATSQSIIYRLSRSDIVSVKDYSKNIIKLEALSVGSVIIRVCSVPKSFEVSSDNSYAFKKQSHYSDENFYIYTTESLSNKQDPYYSDVNLSYCTSQQIFVKNVIEITCLHSKKVLTSFYNQTMYLQLGQIVQANVNFDAIFADVDDILFSDTFTIYDLTKQIIWTCDDMQVDAKLGIFVATNLGNYKIYAKLPNVFQIFIYVAILPVIPSIDASTIYLEHHTSPKYYLNGLKYSVESLHLSQTYENIFINKSKIPFGCDLKNTHELQVIDSPNNLECWVDFDAKTFQYFVQFSRKTHSTIVDFELTLYSKDGATNLKNVSIISIVDLFYIVEPKTDNPDKNVEIIINSKCSAPVIIKVDSKVLKANDLQVMCNDNIVAEKNIYDEYKNLIGIVFCIRQNWILSTNFESNLLDSYTCNIVSTLTHQTVEVGVKIAKQNEPQISDVKSYKLTFGFSQLVILLITLSVILLCFYIFHKTKNKVQMNDPRGILFNNSSIGYLNRTNPENNSFSKDSEYPSFQKLWSTN</sequence>